<dbReference type="Gene3D" id="1.10.10.10">
    <property type="entry name" value="Winged helix-like DNA-binding domain superfamily/Winged helix DNA-binding domain"/>
    <property type="match status" value="1"/>
</dbReference>
<feature type="compositionally biased region" description="Basic and acidic residues" evidence="4">
    <location>
        <begin position="47"/>
        <end position="58"/>
    </location>
</feature>
<feature type="compositionally biased region" description="Basic and acidic residues" evidence="4">
    <location>
        <begin position="295"/>
        <end position="312"/>
    </location>
</feature>
<feature type="compositionally biased region" description="Basic residues" evidence="4">
    <location>
        <begin position="1223"/>
        <end position="1236"/>
    </location>
</feature>
<feature type="compositionally biased region" description="Low complexity" evidence="4">
    <location>
        <begin position="1322"/>
        <end position="1333"/>
    </location>
</feature>
<dbReference type="GO" id="GO:0008187">
    <property type="term" value="F:poly-pyrimidine tract binding"/>
    <property type="evidence" value="ECO:0007669"/>
    <property type="project" value="UniProtKB-ARBA"/>
</dbReference>
<feature type="compositionally biased region" description="Acidic residues" evidence="4">
    <location>
        <begin position="655"/>
        <end position="670"/>
    </location>
</feature>
<dbReference type="InterPro" id="IPR036388">
    <property type="entry name" value="WH-like_DNA-bd_sf"/>
</dbReference>
<feature type="region of interest" description="Disordered" evidence="4">
    <location>
        <begin position="1206"/>
        <end position="1262"/>
    </location>
</feature>
<feature type="region of interest" description="Disordered" evidence="4">
    <location>
        <begin position="35"/>
        <end position="149"/>
    </location>
</feature>
<dbReference type="InterPro" id="IPR006630">
    <property type="entry name" value="La_HTH"/>
</dbReference>
<feature type="region of interest" description="Disordered" evidence="4">
    <location>
        <begin position="887"/>
        <end position="927"/>
    </location>
</feature>
<dbReference type="PANTHER" id="PTHR22792:SF132">
    <property type="entry name" value="LA-RELATED PROTEIN 1"/>
    <property type="match status" value="1"/>
</dbReference>
<feature type="compositionally biased region" description="Gly residues" evidence="4">
    <location>
        <begin position="406"/>
        <end position="415"/>
    </location>
</feature>
<organism evidence="6 7">
    <name type="scientific">Gryllus longicercus</name>
    <dbReference type="NCBI Taxonomy" id="2509291"/>
    <lineage>
        <taxon>Eukaryota</taxon>
        <taxon>Metazoa</taxon>
        <taxon>Ecdysozoa</taxon>
        <taxon>Arthropoda</taxon>
        <taxon>Hexapoda</taxon>
        <taxon>Insecta</taxon>
        <taxon>Pterygota</taxon>
        <taxon>Neoptera</taxon>
        <taxon>Polyneoptera</taxon>
        <taxon>Orthoptera</taxon>
        <taxon>Ensifera</taxon>
        <taxon>Gryllidea</taxon>
        <taxon>Grylloidea</taxon>
        <taxon>Gryllidae</taxon>
        <taxon>Gryllinae</taxon>
        <taxon>Gryllus</taxon>
    </lineage>
</organism>
<dbReference type="FunFam" id="1.10.10.10:FF:000131">
    <property type="entry name" value="la-related protein 1B isoform X2"/>
    <property type="match status" value="1"/>
</dbReference>
<feature type="compositionally biased region" description="Polar residues" evidence="4">
    <location>
        <begin position="1"/>
        <end position="17"/>
    </location>
</feature>
<dbReference type="Proteomes" id="UP001378592">
    <property type="component" value="Unassembled WGS sequence"/>
</dbReference>
<accession>A0AAN9VMZ2</accession>
<dbReference type="InterPro" id="IPR045180">
    <property type="entry name" value="La_dom_prot"/>
</dbReference>
<feature type="region of interest" description="Disordered" evidence="4">
    <location>
        <begin position="179"/>
        <end position="415"/>
    </location>
</feature>
<dbReference type="GO" id="GO:0045727">
    <property type="term" value="P:positive regulation of translation"/>
    <property type="evidence" value="ECO:0007669"/>
    <property type="project" value="TreeGrafter"/>
</dbReference>
<dbReference type="PANTHER" id="PTHR22792">
    <property type="entry name" value="LUPUS LA PROTEIN-RELATED"/>
    <property type="match status" value="1"/>
</dbReference>
<dbReference type="SMART" id="SM00684">
    <property type="entry name" value="DM15"/>
    <property type="match status" value="3"/>
</dbReference>
<feature type="domain" description="HTH La-type RNA-binding" evidence="5">
    <location>
        <begin position="469"/>
        <end position="559"/>
    </location>
</feature>
<feature type="compositionally biased region" description="Polar residues" evidence="4">
    <location>
        <begin position="1363"/>
        <end position="1379"/>
    </location>
</feature>
<dbReference type="EMBL" id="JAZDUA010000214">
    <property type="protein sequence ID" value="KAK7864002.1"/>
    <property type="molecule type" value="Genomic_DNA"/>
</dbReference>
<dbReference type="SUPFAM" id="SSF46785">
    <property type="entry name" value="Winged helix' DNA-binding domain"/>
    <property type="match status" value="1"/>
</dbReference>
<protein>
    <recommendedName>
        <fullName evidence="2">La-related protein 1</fullName>
    </recommendedName>
</protein>
<feature type="compositionally biased region" description="Basic and acidic residues" evidence="4">
    <location>
        <begin position="1380"/>
        <end position="1395"/>
    </location>
</feature>
<evidence type="ECO:0000256" key="1">
    <source>
        <dbReference type="ARBA" id="ARBA00022884"/>
    </source>
</evidence>
<feature type="compositionally biased region" description="Basic and acidic residues" evidence="4">
    <location>
        <begin position="671"/>
        <end position="693"/>
    </location>
</feature>
<evidence type="ECO:0000313" key="6">
    <source>
        <dbReference type="EMBL" id="KAK7864002.1"/>
    </source>
</evidence>
<feature type="region of interest" description="Disordered" evidence="4">
    <location>
        <begin position="655"/>
        <end position="698"/>
    </location>
</feature>
<dbReference type="GO" id="GO:0048255">
    <property type="term" value="P:mRNA stabilization"/>
    <property type="evidence" value="ECO:0007669"/>
    <property type="project" value="InterPro"/>
</dbReference>
<evidence type="ECO:0000259" key="5">
    <source>
        <dbReference type="PROSITE" id="PS50961"/>
    </source>
</evidence>
<dbReference type="PROSITE" id="PS50961">
    <property type="entry name" value="HTH_LA"/>
    <property type="match status" value="1"/>
</dbReference>
<proteinExistence type="predicted"/>
<dbReference type="CDD" id="cd08034">
    <property type="entry name" value="LARP_1_2"/>
    <property type="match status" value="1"/>
</dbReference>
<feature type="region of interest" description="Disordered" evidence="4">
    <location>
        <begin position="969"/>
        <end position="988"/>
    </location>
</feature>
<reference evidence="6 7" key="1">
    <citation type="submission" date="2024-03" db="EMBL/GenBank/DDBJ databases">
        <title>The genome assembly and annotation of the cricket Gryllus longicercus Weissman &amp; Gray.</title>
        <authorList>
            <person name="Szrajer S."/>
            <person name="Gray D."/>
            <person name="Ylla G."/>
        </authorList>
    </citation>
    <scope>NUCLEOTIDE SEQUENCE [LARGE SCALE GENOMIC DNA]</scope>
    <source>
        <strain evidence="6">DAG 2021-001</strain>
        <tissue evidence="6">Whole body minus gut</tissue>
    </source>
</reference>
<evidence type="ECO:0000313" key="7">
    <source>
        <dbReference type="Proteomes" id="UP001378592"/>
    </source>
</evidence>
<feature type="region of interest" description="Disordered" evidence="4">
    <location>
        <begin position="1277"/>
        <end position="1395"/>
    </location>
</feature>
<evidence type="ECO:0000256" key="3">
    <source>
        <dbReference type="PROSITE-ProRule" id="PRU00332"/>
    </source>
</evidence>
<evidence type="ECO:0000256" key="2">
    <source>
        <dbReference type="ARBA" id="ARBA00072183"/>
    </source>
</evidence>
<dbReference type="InterPro" id="IPR036390">
    <property type="entry name" value="WH_DNA-bd_sf"/>
</dbReference>
<keyword evidence="1 3" id="KW-0694">RNA-binding</keyword>
<feature type="compositionally biased region" description="Basic and acidic residues" evidence="4">
    <location>
        <begin position="356"/>
        <end position="374"/>
    </location>
</feature>
<keyword evidence="7" id="KW-1185">Reference proteome</keyword>
<evidence type="ECO:0000256" key="4">
    <source>
        <dbReference type="SAM" id="MobiDB-lite"/>
    </source>
</evidence>
<dbReference type="GO" id="GO:0000339">
    <property type="term" value="F:RNA cap binding"/>
    <property type="evidence" value="ECO:0007669"/>
    <property type="project" value="InterPro"/>
</dbReference>
<feature type="region of interest" description="Disordered" evidence="4">
    <location>
        <begin position="1"/>
        <end position="20"/>
    </location>
</feature>
<dbReference type="GO" id="GO:0005829">
    <property type="term" value="C:cytosol"/>
    <property type="evidence" value="ECO:0007669"/>
    <property type="project" value="TreeGrafter"/>
</dbReference>
<dbReference type="Pfam" id="PF05383">
    <property type="entry name" value="La"/>
    <property type="match status" value="1"/>
</dbReference>
<feature type="compositionally biased region" description="Polar residues" evidence="4">
    <location>
        <begin position="1301"/>
        <end position="1311"/>
    </location>
</feature>
<sequence>MAAQVASQSSDGTQSRETGGASYANAVLNFKHIENNKENINAMPHQTSKEHSSREPSVRNKCNLQKGARQQPPHPSTTSSSNINEEFPQIIPSGRNGRRVPDRSDSTPGKTLHNGPVNGVCLENRTAHDEKRSGPNSENGSSEEADKVPEKVKYVEAPLPKINPWTVNKNAALVITGKIPETKQPPAPAGPAEKRVLQPQQQGRVGDLRAPPPKMGEGDASIENGSAVPVAPTVIKAPKDRRKVNQQASDFSDVDDWPTLGTEKKIISGPSRHNGHVKANSGSSSGDIQFPKLNESFKKPEQGCETTQKNEDSIAPVTEAADRRKRNPKQKWVPLDIDLSKARGKRDRSPKFGGNHYREKDYGSDQYSRDENDGNWRNSDGSERGAFQYRGGRGGAPRYRGRGNRGGRGGGGGGRWGYRRVGPMLRKADYPDYPTEYTQVNKFLPGGDNPTYVMPYMGTFYFGTNGFMNLDEPTLKEYIRKQIEYYFSEENLLRDFFLRRKMDLEGYLPIQLIASFHRVQALSTDINVVLDAIKDSEVLEIIDYKVRTKTNPTKWPIIEPASKSFDASSNQEHISVVPHLNGVLQYPLPAAGPLAHIPPAPQPQNFRTFPAPVSQIKSHPVPTLPVVNGDPQLHADNLNPDVPEFFPVTVRIPGEEEVNEEKDDAEENEAPVEKGEEAKEFPDKIKEGKRPEKTVSPVTSEGHALLIEEATQALEAVSVSSPPKSSPVHLANAEVETWREVKRKVKLPPKDKVEEKRGKEQFEEREELDFQFDEELDVPVPSGRHNTFTDWSEDESDYELSDHEINKILIVTQVTSHPSRCPKHEGYDRTGDWTTRVKITQDLEQVINDGLYYYQEGLWTENDWVPQPSGSYKTVNIITQEDFEKMAPRAPRKHNPDAPPPPPPPSLTQSFASEDEEITTSDVLPVSAPVAVEVAPSTSDDQIESNRARHVPHPRAPRFFAVVKNEPSLDVRTPRKQKTRHSSNPPVEHHVGWIMDVREHRPRTSSMSSSAGTSPNEGYLASSYGSTPQSLPTFQHPSHSLLKENNFTQEVYHKYHSRCLKERKRLGIGQSQEMNTLFRFWSFFLRENFNKKMYEEFKTLALEDAHEGYRYGLECLFRYYSYGLEKKFRPDIYKDFQEETMADYESGQLYGLEKFWAFLKYYKHSPKLQVDSKLTGYLSKFKSIEDFRVVEPGDENAIRENQRIQAMKRRNRSVSESNSADVRHRHTSQLQKRVRRLSGGSGAFGGPSRQRADSLGNCSPDPFRVRCKQNVSETFGSGRVRADSFGPSTSRKRFDSAPSACASQGSSNRNRVNFDLGDKKISNSNVKSDSSNVHPGTSKNSDVREVNPPTCTSKTSHKKKESPQSSNTVNENSKTTSNKADPKLKPESTSHKDSK</sequence>
<name>A0AAN9VMZ2_9ORTH</name>
<dbReference type="InterPro" id="IPR006607">
    <property type="entry name" value="DM15"/>
</dbReference>
<dbReference type="SMART" id="SM00715">
    <property type="entry name" value="LA"/>
    <property type="match status" value="1"/>
</dbReference>
<dbReference type="Pfam" id="PF21071">
    <property type="entry name" value="LARP1_HEAT"/>
    <property type="match status" value="1"/>
</dbReference>
<feature type="compositionally biased region" description="Pro residues" evidence="4">
    <location>
        <begin position="897"/>
        <end position="906"/>
    </location>
</feature>
<gene>
    <name evidence="6" type="ORF">R5R35_000108</name>
</gene>
<dbReference type="GO" id="GO:0010494">
    <property type="term" value="C:cytoplasmic stress granule"/>
    <property type="evidence" value="ECO:0007669"/>
    <property type="project" value="TreeGrafter"/>
</dbReference>
<comment type="caution">
    <text evidence="6">The sequence shown here is derived from an EMBL/GenBank/DDBJ whole genome shotgun (WGS) entry which is preliminary data.</text>
</comment>